<keyword evidence="1" id="KW-0812">Transmembrane</keyword>
<evidence type="ECO:0000313" key="3">
    <source>
        <dbReference type="Proteomes" id="UP000199652"/>
    </source>
</evidence>
<organism evidence="2 3">
    <name type="scientific">Eubacterium barkeri</name>
    <name type="common">Clostridium barkeri</name>
    <dbReference type="NCBI Taxonomy" id="1528"/>
    <lineage>
        <taxon>Bacteria</taxon>
        <taxon>Bacillati</taxon>
        <taxon>Bacillota</taxon>
        <taxon>Clostridia</taxon>
        <taxon>Eubacteriales</taxon>
        <taxon>Eubacteriaceae</taxon>
        <taxon>Eubacterium</taxon>
    </lineage>
</organism>
<name>A0A1H3AIB2_EUBBA</name>
<dbReference type="OrthoDB" id="9811308at2"/>
<keyword evidence="1" id="KW-0472">Membrane</keyword>
<keyword evidence="1" id="KW-1133">Transmembrane helix</keyword>
<protein>
    <submittedName>
        <fullName evidence="2">Branched-chain amino acid transport protein</fullName>
    </submittedName>
</protein>
<dbReference type="Pfam" id="PF05437">
    <property type="entry name" value="AzlD"/>
    <property type="match status" value="1"/>
</dbReference>
<feature type="transmembrane region" description="Helical" evidence="1">
    <location>
        <begin position="84"/>
        <end position="105"/>
    </location>
</feature>
<gene>
    <name evidence="2" type="ORF">SAMN04488579_10145</name>
</gene>
<feature type="transmembrane region" description="Helical" evidence="1">
    <location>
        <begin position="40"/>
        <end position="58"/>
    </location>
</feature>
<evidence type="ECO:0000256" key="1">
    <source>
        <dbReference type="SAM" id="Phobius"/>
    </source>
</evidence>
<dbReference type="STRING" id="1528.SAMN04488579_10145"/>
<evidence type="ECO:0000313" key="2">
    <source>
        <dbReference type="EMBL" id="SDX29078.1"/>
    </source>
</evidence>
<reference evidence="3" key="1">
    <citation type="submission" date="2016-10" db="EMBL/GenBank/DDBJ databases">
        <authorList>
            <person name="Varghese N."/>
            <person name="Submissions S."/>
        </authorList>
    </citation>
    <scope>NUCLEOTIDE SEQUENCE [LARGE SCALE GENOMIC DNA]</scope>
    <source>
        <strain evidence="3">VPI 5359</strain>
    </source>
</reference>
<feature type="transmembrane region" description="Helical" evidence="1">
    <location>
        <begin position="6"/>
        <end position="28"/>
    </location>
</feature>
<dbReference type="Proteomes" id="UP000199652">
    <property type="component" value="Unassembled WGS sequence"/>
</dbReference>
<sequence>MSTGMILAYIAVMAGVTYAIRVLPLVLFQKEIKSTFIRSFLYYIPYAVLGAMTFPAIFFSTGSIASATVGLLVAVILAVKGKGLVTVAVFSCVAVLLTEAFMGLIP</sequence>
<dbReference type="EMBL" id="FNOU01000001">
    <property type="protein sequence ID" value="SDX29078.1"/>
    <property type="molecule type" value="Genomic_DNA"/>
</dbReference>
<accession>A0A1H3AIB2</accession>
<dbReference type="AlphaFoldDB" id="A0A1H3AIB2"/>
<keyword evidence="3" id="KW-1185">Reference proteome</keyword>
<proteinExistence type="predicted"/>
<feature type="transmembrane region" description="Helical" evidence="1">
    <location>
        <begin position="64"/>
        <end position="79"/>
    </location>
</feature>
<dbReference type="RefSeq" id="WP_090242227.1">
    <property type="nucleotide sequence ID" value="NZ_FNOU01000001.1"/>
</dbReference>
<dbReference type="InterPro" id="IPR008407">
    <property type="entry name" value="Brnchd-chn_aa_trnsp_AzlD"/>
</dbReference>